<name>A0A286G252_9PROT</name>
<dbReference type="InterPro" id="IPR028098">
    <property type="entry name" value="Glyco_trans_4-like_N"/>
</dbReference>
<dbReference type="Pfam" id="PF13439">
    <property type="entry name" value="Glyco_transf_4"/>
    <property type="match status" value="1"/>
</dbReference>
<dbReference type="GO" id="GO:0016757">
    <property type="term" value="F:glycosyltransferase activity"/>
    <property type="evidence" value="ECO:0007669"/>
    <property type="project" value="InterPro"/>
</dbReference>
<dbReference type="GO" id="GO:0009103">
    <property type="term" value="P:lipopolysaccharide biosynthetic process"/>
    <property type="evidence" value="ECO:0007669"/>
    <property type="project" value="TreeGrafter"/>
</dbReference>
<sequence length="346" mass="35425">MIHLVLPGALDRPTGGTVYDRRMVEGLRDLGHAVAVHELAEGFPRPAPRDRTAAENLLARLPDDALVVVDGLALGVLPEAAAAQAARLRLVALVHHPLALETGLDAVTADVFAVMERAALAAVRQVIVTSPVTAETLVRDYGVPANRVAVVLPGTDAAPAAAGSDGAAPVLLAVGAVVPRKGHDVLVRALAPLADRTWRLTIAGPERDAATAAELRSLIASAGLGDRISLAGAVTSEALAALYDAADVFVLASHYEGFGMVLTEAVARGLPVVSTTGGAIPATVPPGAGVLVPPGDVDALSAALARLLDHPEDRTALRRGALAARADLPDWRAQAQAFASVLEAVR</sequence>
<organism evidence="4 5">
    <name type="scientific">Caenispirillum bisanense</name>
    <dbReference type="NCBI Taxonomy" id="414052"/>
    <lineage>
        <taxon>Bacteria</taxon>
        <taxon>Pseudomonadati</taxon>
        <taxon>Pseudomonadota</taxon>
        <taxon>Alphaproteobacteria</taxon>
        <taxon>Rhodospirillales</taxon>
        <taxon>Novispirillaceae</taxon>
        <taxon>Caenispirillum</taxon>
    </lineage>
</organism>
<reference evidence="4 5" key="1">
    <citation type="submission" date="2017-09" db="EMBL/GenBank/DDBJ databases">
        <authorList>
            <person name="Ehlers B."/>
            <person name="Leendertz F.H."/>
        </authorList>
    </citation>
    <scope>NUCLEOTIDE SEQUENCE [LARGE SCALE GENOMIC DNA]</scope>
    <source>
        <strain evidence="4 5">USBA 140</strain>
    </source>
</reference>
<dbReference type="Proteomes" id="UP000219621">
    <property type="component" value="Unassembled WGS sequence"/>
</dbReference>
<feature type="domain" description="Glycosyltransferase subfamily 4-like N-terminal" evidence="3">
    <location>
        <begin position="43"/>
        <end position="157"/>
    </location>
</feature>
<evidence type="ECO:0000256" key="1">
    <source>
        <dbReference type="ARBA" id="ARBA00022679"/>
    </source>
</evidence>
<evidence type="ECO:0000313" key="4">
    <source>
        <dbReference type="EMBL" id="SOD89259.1"/>
    </source>
</evidence>
<keyword evidence="1 4" id="KW-0808">Transferase</keyword>
<dbReference type="EMBL" id="OCNJ01000001">
    <property type="protein sequence ID" value="SOD89259.1"/>
    <property type="molecule type" value="Genomic_DNA"/>
</dbReference>
<accession>A0A286G252</accession>
<gene>
    <name evidence="4" type="ORF">SAMN05421508_101165</name>
</gene>
<dbReference type="PANTHER" id="PTHR46401:SF2">
    <property type="entry name" value="GLYCOSYLTRANSFERASE WBBK-RELATED"/>
    <property type="match status" value="1"/>
</dbReference>
<evidence type="ECO:0000259" key="3">
    <source>
        <dbReference type="Pfam" id="PF13439"/>
    </source>
</evidence>
<dbReference type="OrthoDB" id="9790710at2"/>
<dbReference type="Gene3D" id="3.40.50.2000">
    <property type="entry name" value="Glycogen Phosphorylase B"/>
    <property type="match status" value="2"/>
</dbReference>
<dbReference type="InterPro" id="IPR001296">
    <property type="entry name" value="Glyco_trans_1"/>
</dbReference>
<evidence type="ECO:0000259" key="2">
    <source>
        <dbReference type="Pfam" id="PF00534"/>
    </source>
</evidence>
<evidence type="ECO:0000313" key="5">
    <source>
        <dbReference type="Proteomes" id="UP000219621"/>
    </source>
</evidence>
<dbReference type="PANTHER" id="PTHR46401">
    <property type="entry name" value="GLYCOSYLTRANSFERASE WBBK-RELATED"/>
    <property type="match status" value="1"/>
</dbReference>
<proteinExistence type="predicted"/>
<feature type="domain" description="Glycosyl transferase family 1" evidence="2">
    <location>
        <begin position="161"/>
        <end position="320"/>
    </location>
</feature>
<dbReference type="SUPFAM" id="SSF53756">
    <property type="entry name" value="UDP-Glycosyltransferase/glycogen phosphorylase"/>
    <property type="match status" value="1"/>
</dbReference>
<dbReference type="Pfam" id="PF00534">
    <property type="entry name" value="Glycos_transf_1"/>
    <property type="match status" value="1"/>
</dbReference>
<dbReference type="CDD" id="cd03801">
    <property type="entry name" value="GT4_PimA-like"/>
    <property type="match status" value="1"/>
</dbReference>
<dbReference type="AlphaFoldDB" id="A0A286G252"/>
<dbReference type="RefSeq" id="WP_097277083.1">
    <property type="nucleotide sequence ID" value="NZ_OCNJ01000001.1"/>
</dbReference>
<keyword evidence="5" id="KW-1185">Reference proteome</keyword>
<protein>
    <submittedName>
        <fullName evidence="4">Glycosyltransferase involved in cell wall bisynthesis</fullName>
    </submittedName>
</protein>